<feature type="domain" description="Solute-binding protein family 3/N-terminal" evidence="1">
    <location>
        <begin position="54"/>
        <end position="266"/>
    </location>
</feature>
<dbReference type="Pfam" id="PF00497">
    <property type="entry name" value="SBP_bac_3"/>
    <property type="match status" value="1"/>
</dbReference>
<evidence type="ECO:0000313" key="2">
    <source>
        <dbReference type="EMBL" id="TWI90075.1"/>
    </source>
</evidence>
<dbReference type="OrthoDB" id="8587856at2"/>
<protein>
    <submittedName>
        <fullName evidence="2">ABC-type amino acid transport substrate-binding protein</fullName>
    </submittedName>
</protein>
<dbReference type="SUPFAM" id="SSF53850">
    <property type="entry name" value="Periplasmic binding protein-like II"/>
    <property type="match status" value="1"/>
</dbReference>
<dbReference type="PANTHER" id="PTHR38834">
    <property type="entry name" value="PERIPLASMIC SUBSTRATE BINDING PROTEIN FAMILY 3"/>
    <property type="match status" value="1"/>
</dbReference>
<dbReference type="PANTHER" id="PTHR38834:SF3">
    <property type="entry name" value="SOLUTE-BINDING PROTEIN FAMILY 3_N-TERMINAL DOMAIN-CONTAINING PROTEIN"/>
    <property type="match status" value="1"/>
</dbReference>
<organism evidence="2 3">
    <name type="scientific">Roseibium hamelinense</name>
    <dbReference type="NCBI Taxonomy" id="150831"/>
    <lineage>
        <taxon>Bacteria</taxon>
        <taxon>Pseudomonadati</taxon>
        <taxon>Pseudomonadota</taxon>
        <taxon>Alphaproteobacteria</taxon>
        <taxon>Hyphomicrobiales</taxon>
        <taxon>Stappiaceae</taxon>
        <taxon>Roseibium</taxon>
    </lineage>
</organism>
<dbReference type="InterPro" id="IPR001638">
    <property type="entry name" value="Solute-binding_3/MltF_N"/>
</dbReference>
<dbReference type="Proteomes" id="UP000320593">
    <property type="component" value="Unassembled WGS sequence"/>
</dbReference>
<proteinExistence type="predicted"/>
<dbReference type="EMBL" id="VLLF01000002">
    <property type="protein sequence ID" value="TWI90075.1"/>
    <property type="molecule type" value="Genomic_DNA"/>
</dbReference>
<evidence type="ECO:0000313" key="3">
    <source>
        <dbReference type="Proteomes" id="UP000320593"/>
    </source>
</evidence>
<sequence length="290" mass="32063">MIRRPRLGGRLSGRCFFLELRLMLQLMAFSVLLAVVPAVHPTNASDLKILTTIAPPTNYVEQGQLVGTSVDIVRELDRRLGRAHPIEVLPAARALKIVETTRDTAFFTAGKTAARVEHGYHFIGPLITRAHMLYARSGSDLAIANLRQIADMGLTVAGILGDWRTAYLEEQGIVVETNPVHEMNVKKLLLGRNDLWISSDIEALPNLSLSGAKLSDVQPVFVLREASSYLIISKQTDRETVAAWQDAFASLQQDAVFSDQLTRKWSEKLGFEIGFSKEKGVYPVGTPLQN</sequence>
<accession>A0A562T972</accession>
<keyword evidence="3" id="KW-1185">Reference proteome</keyword>
<dbReference type="AlphaFoldDB" id="A0A562T972"/>
<name>A0A562T972_9HYPH</name>
<gene>
    <name evidence="2" type="ORF">JM93_01051</name>
</gene>
<dbReference type="Gene3D" id="3.40.190.10">
    <property type="entry name" value="Periplasmic binding protein-like II"/>
    <property type="match status" value="2"/>
</dbReference>
<evidence type="ECO:0000259" key="1">
    <source>
        <dbReference type="Pfam" id="PF00497"/>
    </source>
</evidence>
<comment type="caution">
    <text evidence="2">The sequence shown here is derived from an EMBL/GenBank/DDBJ whole genome shotgun (WGS) entry which is preliminary data.</text>
</comment>
<reference evidence="2 3" key="1">
    <citation type="submission" date="2019-07" db="EMBL/GenBank/DDBJ databases">
        <title>Genomic Encyclopedia of Archaeal and Bacterial Type Strains, Phase II (KMG-II): from individual species to whole genera.</title>
        <authorList>
            <person name="Goeker M."/>
        </authorList>
    </citation>
    <scope>NUCLEOTIDE SEQUENCE [LARGE SCALE GENOMIC DNA]</scope>
    <source>
        <strain evidence="2 3">ATCC BAA-252</strain>
    </source>
</reference>